<dbReference type="SUPFAM" id="SSF49299">
    <property type="entry name" value="PKD domain"/>
    <property type="match status" value="1"/>
</dbReference>
<dbReference type="InterPro" id="IPR013783">
    <property type="entry name" value="Ig-like_fold"/>
</dbReference>
<evidence type="ECO:0000313" key="11">
    <source>
        <dbReference type="Proteomes" id="UP000283523"/>
    </source>
</evidence>
<dbReference type="SUPFAM" id="SSF50952">
    <property type="entry name" value="Soluble quinoprotein glucose dehydrogenase"/>
    <property type="match status" value="1"/>
</dbReference>
<dbReference type="GO" id="GO:0005506">
    <property type="term" value="F:iron ion binding"/>
    <property type="evidence" value="ECO:0007669"/>
    <property type="project" value="InterPro"/>
</dbReference>
<dbReference type="Pfam" id="PF18911">
    <property type="entry name" value="PKD_4"/>
    <property type="match status" value="1"/>
</dbReference>
<dbReference type="GO" id="GO:0009055">
    <property type="term" value="F:electron transfer activity"/>
    <property type="evidence" value="ECO:0007669"/>
    <property type="project" value="InterPro"/>
</dbReference>
<keyword evidence="3 6" id="KW-0479">Metal-binding</keyword>
<comment type="caution">
    <text evidence="10">The sequence shown here is derived from an EMBL/GenBank/DDBJ whole genome shotgun (WGS) entry which is preliminary data.</text>
</comment>
<evidence type="ECO:0000259" key="9">
    <source>
        <dbReference type="PROSITE" id="PS51007"/>
    </source>
</evidence>
<keyword evidence="1" id="KW-0813">Transport</keyword>
<dbReference type="Pfam" id="PF00034">
    <property type="entry name" value="Cytochrom_C"/>
    <property type="match status" value="1"/>
</dbReference>
<feature type="compositionally biased region" description="Polar residues" evidence="7">
    <location>
        <begin position="411"/>
        <end position="422"/>
    </location>
</feature>
<dbReference type="Proteomes" id="UP000283523">
    <property type="component" value="Unassembled WGS sequence"/>
</dbReference>
<dbReference type="InterPro" id="IPR036909">
    <property type="entry name" value="Cyt_c-like_dom_sf"/>
</dbReference>
<dbReference type="Gene3D" id="3.40.50.880">
    <property type="match status" value="1"/>
</dbReference>
<gene>
    <name evidence="10" type="ORF">DYU11_13465</name>
</gene>
<reference evidence="10 11" key="1">
    <citation type="submission" date="2018-08" db="EMBL/GenBank/DDBJ databases">
        <title>Fibrisoma montanum sp. nov., isolated from Danxia mountain soil.</title>
        <authorList>
            <person name="Huang Y."/>
        </authorList>
    </citation>
    <scope>NUCLEOTIDE SEQUENCE [LARGE SCALE GENOMIC DNA]</scope>
    <source>
        <strain evidence="10 11">HYT19</strain>
    </source>
</reference>
<dbReference type="CDD" id="cd04084">
    <property type="entry name" value="CBM6_xylanase-like"/>
    <property type="match status" value="1"/>
</dbReference>
<dbReference type="AlphaFoldDB" id="A0A418MCB7"/>
<comment type="PTM">
    <text evidence="6">Binds 1 heme c group covalently per subunit.</text>
</comment>
<feature type="binding site" description="covalent" evidence="6">
    <location>
        <position position="885"/>
    </location>
    <ligand>
        <name>heme c</name>
        <dbReference type="ChEBI" id="CHEBI:61717"/>
    </ligand>
</feature>
<feature type="region of interest" description="Disordered" evidence="7">
    <location>
        <begin position="411"/>
        <end position="440"/>
    </location>
</feature>
<keyword evidence="4" id="KW-0249">Electron transport</keyword>
<dbReference type="InterPro" id="IPR012938">
    <property type="entry name" value="Glc/Sorbosone_DH"/>
</dbReference>
<dbReference type="PROSITE" id="PS51007">
    <property type="entry name" value="CYTC"/>
    <property type="match status" value="1"/>
</dbReference>
<name>A0A418MCB7_9BACT</name>
<dbReference type="Gene3D" id="2.60.120.260">
    <property type="entry name" value="Galactose-binding domain-like"/>
    <property type="match status" value="1"/>
</dbReference>
<dbReference type="InterPro" id="IPR022409">
    <property type="entry name" value="PKD/Chitinase_dom"/>
</dbReference>
<organism evidence="10 11">
    <name type="scientific">Fibrisoma montanum</name>
    <dbReference type="NCBI Taxonomy" id="2305895"/>
    <lineage>
        <taxon>Bacteria</taxon>
        <taxon>Pseudomonadati</taxon>
        <taxon>Bacteroidota</taxon>
        <taxon>Cytophagia</taxon>
        <taxon>Cytophagales</taxon>
        <taxon>Spirosomataceae</taxon>
        <taxon>Fibrisoma</taxon>
    </lineage>
</organism>
<dbReference type="PRINTS" id="PR00606">
    <property type="entry name" value="CYTCHROMECID"/>
</dbReference>
<dbReference type="Gene3D" id="2.60.40.10">
    <property type="entry name" value="Immunoglobulins"/>
    <property type="match status" value="1"/>
</dbReference>
<keyword evidence="11" id="KW-1185">Reference proteome</keyword>
<dbReference type="InterPro" id="IPR002324">
    <property type="entry name" value="Cyt_c_ID"/>
</dbReference>
<keyword evidence="5 6" id="KW-0408">Iron</keyword>
<dbReference type="InterPro" id="IPR029010">
    <property type="entry name" value="ThuA-like"/>
</dbReference>
<dbReference type="GO" id="GO:0020037">
    <property type="term" value="F:heme binding"/>
    <property type="evidence" value="ECO:0007669"/>
    <property type="project" value="InterPro"/>
</dbReference>
<dbReference type="Gene3D" id="1.10.760.10">
    <property type="entry name" value="Cytochrome c-like domain"/>
    <property type="match status" value="1"/>
</dbReference>
<dbReference type="InterPro" id="IPR009056">
    <property type="entry name" value="Cyt_c-like_dom"/>
</dbReference>
<evidence type="ECO:0000256" key="4">
    <source>
        <dbReference type="ARBA" id="ARBA00022982"/>
    </source>
</evidence>
<keyword evidence="2 6" id="KW-0349">Heme</keyword>
<dbReference type="Pfam" id="PF06283">
    <property type="entry name" value="ThuA"/>
    <property type="match status" value="1"/>
</dbReference>
<proteinExistence type="predicted"/>
<accession>A0A418MCB7</accession>
<feature type="binding site" description="covalent" evidence="6">
    <location>
        <position position="930"/>
    </location>
    <ligand>
        <name>heme c</name>
        <dbReference type="ChEBI" id="CHEBI:61717"/>
    </ligand>
</feature>
<dbReference type="SMART" id="SM00089">
    <property type="entry name" value="PKD"/>
    <property type="match status" value="1"/>
</dbReference>
<dbReference type="PANTHER" id="PTHR40469:SF2">
    <property type="entry name" value="GALACTOSE-BINDING DOMAIN-LIKE SUPERFAMILY PROTEIN"/>
    <property type="match status" value="1"/>
</dbReference>
<dbReference type="InterPro" id="IPR035986">
    <property type="entry name" value="PKD_dom_sf"/>
</dbReference>
<dbReference type="EMBL" id="QXED01000003">
    <property type="protein sequence ID" value="RIV23966.1"/>
    <property type="molecule type" value="Genomic_DNA"/>
</dbReference>
<sequence>MLRKSLQTTGVLLGLWLWSMSVFAQAPKMNLLVFSKTAAFRHQSIEAGKTALSRMSTEKGFGVNFTEDASLFSETNLKKYNAVVFLNTTGDVLNDDQQNAFERFIQAGGGYVGIHAATDTEYEWPWYGKLAGAYFLDHPMTPSNVQKGKFIVKLKNHWATKGMPDAFERTDEFYSFKNISSKITPVLTIDETSYQGGKNPDFHPMSWYQEFDGGRSFYTAMGHTDETFAEPLFLNHLWAGIQYVTGGDSPKPLNYAKARPEENRFAKVVLAEKLDEPMELSVLGDGRILFIQRKGEVRLYNTRTKELKTIARLPVNIKYVSKEGKESMGEDGLLGLSKDPNFAQNHWIYLYYSDPNESKNVLARFELKGDELVMDSKKVMLDVPTQREECCHTGGSIAWDRQGNLYLSTGDNTNPHGSNGFSPSDERAGRSAWDAQKSSANTNDLRGKIIRIKPQPDGTYTIPEGNLFAKSTPQTRPEIYTMGHRNPFRISVDPKTGYVYWGEVGPDAAKPDPNRGPAGHDEVGQARKAGNFGWPHFVGDNKAYNKFDFATNQIGEKWDVNAPTNTSPNNTGLKVLPPAQKAFIWYPYDASPEFPLVGAGGRNAMAGPVFYADAFSGAPRVFPNYYDGKLLTYDWMRGWIMAVTMDKDGNFESMERFMPSYKFSNPMDMEFATDGDLYMLEYGSGWFSANDDARLIRIEYNGGNRKPQLQVAANKMGGSAPLNLKLTAAGTTDADGDALTYSWKLSSKNGFSKVINTPDAALTLAKAGVYKATLTVNDGKGGISSQSMDITVGNESPVLTVDMPGGNKSFFSPNKPFSYAVNVSDKEDGKLGKGIDPERVAVTIDYLPEGFDKVAIAQGHRSADAGALLATGKKLIEASDCKACHSINKKSIGPAYADVSRKYKGDGSALERLTKKIITGGAGVWGETPMSAHPQLSTTDASEMVKYILSVSSQAAAGSLPTQGSYTAKIPADDKGKGVYILRASYEDRGSNGLPALRSEQTYVLRNARVDVHGFDTYDNVNKMAFGGNNLAIPSKSGAYMVLRQADLTGVGELRIMASAPKPQLNAKGGKVEVRLDSPTGPLLGESQFLEASDKMDFKPSALTIPIKPSTPLDGKLRDVYVIFTNPKEPLGSLMVVMGTEFVLNPNAE</sequence>
<dbReference type="SUPFAM" id="SSF52317">
    <property type="entry name" value="Class I glutamine amidotransferase-like"/>
    <property type="match status" value="1"/>
</dbReference>
<evidence type="ECO:0000256" key="3">
    <source>
        <dbReference type="ARBA" id="ARBA00022723"/>
    </source>
</evidence>
<dbReference type="Pfam" id="PF07995">
    <property type="entry name" value="GSDH"/>
    <property type="match status" value="1"/>
</dbReference>
<dbReference type="PROSITE" id="PS50093">
    <property type="entry name" value="PKD"/>
    <property type="match status" value="1"/>
</dbReference>
<evidence type="ECO:0000256" key="6">
    <source>
        <dbReference type="PIRSR" id="PIRSR602324-1"/>
    </source>
</evidence>
<feature type="domain" description="Cytochrome c" evidence="9">
    <location>
        <begin position="867"/>
        <end position="952"/>
    </location>
</feature>
<dbReference type="InterPro" id="IPR029062">
    <property type="entry name" value="Class_I_gatase-like"/>
</dbReference>
<dbReference type="InterPro" id="IPR000601">
    <property type="entry name" value="PKD_dom"/>
</dbReference>
<dbReference type="PANTHER" id="PTHR40469">
    <property type="entry name" value="SECRETED GLYCOSYL HYDROLASE"/>
    <property type="match status" value="1"/>
</dbReference>
<evidence type="ECO:0000256" key="7">
    <source>
        <dbReference type="SAM" id="MobiDB-lite"/>
    </source>
</evidence>
<protein>
    <submittedName>
        <fullName evidence="10">Cytochrome C</fullName>
    </submittedName>
</protein>
<dbReference type="InterPro" id="IPR011042">
    <property type="entry name" value="6-blade_b-propeller_TolB-like"/>
</dbReference>
<dbReference type="SUPFAM" id="SSF46626">
    <property type="entry name" value="Cytochrome c"/>
    <property type="match status" value="1"/>
</dbReference>
<dbReference type="Gene3D" id="2.120.10.30">
    <property type="entry name" value="TolB, C-terminal domain"/>
    <property type="match status" value="1"/>
</dbReference>
<evidence type="ECO:0000313" key="10">
    <source>
        <dbReference type="EMBL" id="RIV23966.1"/>
    </source>
</evidence>
<dbReference type="OrthoDB" id="9816308at2"/>
<dbReference type="InterPro" id="IPR011041">
    <property type="entry name" value="Quinoprot_gluc/sorb_DH_b-prop"/>
</dbReference>
<evidence type="ECO:0000259" key="8">
    <source>
        <dbReference type="PROSITE" id="PS50093"/>
    </source>
</evidence>
<evidence type="ECO:0000256" key="5">
    <source>
        <dbReference type="ARBA" id="ARBA00023004"/>
    </source>
</evidence>
<feature type="binding site" description="covalent" evidence="6">
    <location>
        <position position="881"/>
    </location>
    <ligand>
        <name>heme c</name>
        <dbReference type="ChEBI" id="CHEBI:61717"/>
    </ligand>
</feature>
<evidence type="ECO:0000256" key="1">
    <source>
        <dbReference type="ARBA" id="ARBA00022448"/>
    </source>
</evidence>
<feature type="domain" description="PKD" evidence="8">
    <location>
        <begin position="707"/>
        <end position="792"/>
    </location>
</feature>
<evidence type="ECO:0000256" key="2">
    <source>
        <dbReference type="ARBA" id="ARBA00022617"/>
    </source>
</evidence>
<dbReference type="CDD" id="cd00146">
    <property type="entry name" value="PKD"/>
    <property type="match status" value="1"/>
</dbReference>